<feature type="transmembrane region" description="Helical" evidence="1">
    <location>
        <begin position="41"/>
        <end position="63"/>
    </location>
</feature>
<feature type="transmembrane region" description="Helical" evidence="1">
    <location>
        <begin position="83"/>
        <end position="103"/>
    </location>
</feature>
<evidence type="ECO:0000313" key="2">
    <source>
        <dbReference type="EMBL" id="SFP81054.1"/>
    </source>
</evidence>
<accession>A0A1I5TDE2</accession>
<dbReference type="AlphaFoldDB" id="A0A1I5TDE2"/>
<gene>
    <name evidence="2" type="ORF">SAMN03084138_03187</name>
</gene>
<keyword evidence="1" id="KW-0812">Transmembrane</keyword>
<dbReference type="Proteomes" id="UP000182692">
    <property type="component" value="Unassembled WGS sequence"/>
</dbReference>
<proteinExistence type="predicted"/>
<keyword evidence="1" id="KW-1133">Transmembrane helix</keyword>
<reference evidence="2 3" key="1">
    <citation type="submission" date="2016-10" db="EMBL/GenBank/DDBJ databases">
        <authorList>
            <person name="de Groot N.N."/>
        </authorList>
    </citation>
    <scope>NUCLEOTIDE SEQUENCE [LARGE SCALE GENOMIC DNA]</scope>
    <source>
        <strain evidence="2 3">DSM 15893</strain>
    </source>
</reference>
<keyword evidence="1" id="KW-0472">Membrane</keyword>
<evidence type="ECO:0000313" key="3">
    <source>
        <dbReference type="Proteomes" id="UP000182692"/>
    </source>
</evidence>
<dbReference type="EMBL" id="FOWR01000025">
    <property type="protein sequence ID" value="SFP81054.1"/>
    <property type="molecule type" value="Genomic_DNA"/>
</dbReference>
<protein>
    <submittedName>
        <fullName evidence="2">Uncharacterized protein</fullName>
    </submittedName>
</protein>
<evidence type="ECO:0000256" key="1">
    <source>
        <dbReference type="SAM" id="Phobius"/>
    </source>
</evidence>
<name>A0A1I5TDE2_9GAMM</name>
<sequence>MGQFFGFLEFLSVVSDFIHKITLSLEYQEVIDTHRSRISRAMLLAITLFALSLELLTLLEFTLNADAYHFGSEVNGLRHESPWHYAGFSLVTLALLLASLFVERLLESKAWGFALLWFLSRFFFSSLFKRLSRQSSR</sequence>
<organism evidence="2 3">
    <name type="scientific">Enterovibrio norvegicus DSM 15893</name>
    <dbReference type="NCBI Taxonomy" id="1121869"/>
    <lineage>
        <taxon>Bacteria</taxon>
        <taxon>Pseudomonadati</taxon>
        <taxon>Pseudomonadota</taxon>
        <taxon>Gammaproteobacteria</taxon>
        <taxon>Vibrionales</taxon>
        <taxon>Vibrionaceae</taxon>
        <taxon>Enterovibrio</taxon>
    </lineage>
</organism>